<dbReference type="OrthoDB" id="466175at2"/>
<dbReference type="EMBL" id="PVWG01000007">
    <property type="protein sequence ID" value="PSB20148.1"/>
    <property type="molecule type" value="Genomic_DNA"/>
</dbReference>
<dbReference type="Proteomes" id="UP000238634">
    <property type="component" value="Unassembled WGS sequence"/>
</dbReference>
<evidence type="ECO:0000313" key="2">
    <source>
        <dbReference type="EMBL" id="PSB20148.1"/>
    </source>
</evidence>
<reference evidence="2 3" key="1">
    <citation type="submission" date="2018-02" db="EMBL/GenBank/DDBJ databases">
        <authorList>
            <person name="Cohen D.B."/>
            <person name="Kent A.D."/>
        </authorList>
    </citation>
    <scope>NUCLEOTIDE SEQUENCE [LARGE SCALE GENOMIC DNA]</scope>
    <source>
        <strain evidence="2 3">ULC007</strain>
    </source>
</reference>
<sequence length="99" mass="10805">MSQESNPTAAQPGKGAAGDQWAVQTAQPTNVNPADERIPSGVDVEQNKHQLEAAAQQEEDTDLKTTDGYVITESGQIDNFAVEPPMYYEKDGQRVEIKE</sequence>
<protein>
    <submittedName>
        <fullName evidence="2">Uncharacterized protein</fullName>
    </submittedName>
</protein>
<keyword evidence="3" id="KW-1185">Reference proteome</keyword>
<evidence type="ECO:0000256" key="1">
    <source>
        <dbReference type="SAM" id="MobiDB-lite"/>
    </source>
</evidence>
<comment type="caution">
    <text evidence="2">The sequence shown here is derived from an EMBL/GenBank/DDBJ whole genome shotgun (WGS) entry which is preliminary data.</text>
</comment>
<name>A0A2T1DI32_9CYAN</name>
<gene>
    <name evidence="2" type="ORF">C7B65_08850</name>
</gene>
<dbReference type="AlphaFoldDB" id="A0A2T1DI32"/>
<evidence type="ECO:0000313" key="3">
    <source>
        <dbReference type="Proteomes" id="UP000238634"/>
    </source>
</evidence>
<accession>A0A2T1DI32</accession>
<organism evidence="2 3">
    <name type="scientific">Phormidesmis priestleyi ULC007</name>
    <dbReference type="NCBI Taxonomy" id="1920490"/>
    <lineage>
        <taxon>Bacteria</taxon>
        <taxon>Bacillati</taxon>
        <taxon>Cyanobacteriota</taxon>
        <taxon>Cyanophyceae</taxon>
        <taxon>Leptolyngbyales</taxon>
        <taxon>Leptolyngbyaceae</taxon>
        <taxon>Phormidesmis</taxon>
    </lineage>
</organism>
<proteinExistence type="predicted"/>
<feature type="compositionally biased region" description="Polar residues" evidence="1">
    <location>
        <begin position="22"/>
        <end position="32"/>
    </location>
</feature>
<dbReference type="RefSeq" id="WP_073070772.1">
    <property type="nucleotide sequence ID" value="NZ_MPPI01000009.1"/>
</dbReference>
<reference evidence="2 3" key="2">
    <citation type="submission" date="2018-03" db="EMBL/GenBank/DDBJ databases">
        <title>The ancient ancestry and fast evolution of plastids.</title>
        <authorList>
            <person name="Moore K.R."/>
            <person name="Magnabosco C."/>
            <person name="Momper L."/>
            <person name="Gold D.A."/>
            <person name="Bosak T."/>
            <person name="Fournier G.P."/>
        </authorList>
    </citation>
    <scope>NUCLEOTIDE SEQUENCE [LARGE SCALE GENOMIC DNA]</scope>
    <source>
        <strain evidence="2 3">ULC007</strain>
    </source>
</reference>
<feature type="region of interest" description="Disordered" evidence="1">
    <location>
        <begin position="1"/>
        <end position="67"/>
    </location>
</feature>